<accession>A0ABZ1BZF2</accession>
<feature type="domain" description="SsuA/THI5-like" evidence="1">
    <location>
        <begin position="45"/>
        <end position="261"/>
    </location>
</feature>
<name>A0ABZ1BZF2_9FIRM</name>
<proteinExistence type="predicted"/>
<dbReference type="PANTHER" id="PTHR31528">
    <property type="entry name" value="4-AMINO-5-HYDROXYMETHYL-2-METHYLPYRIMIDINE PHOSPHATE SYNTHASE THI11-RELATED"/>
    <property type="match status" value="1"/>
</dbReference>
<dbReference type="Pfam" id="PF09084">
    <property type="entry name" value="NMT1"/>
    <property type="match status" value="1"/>
</dbReference>
<gene>
    <name evidence="2" type="ORF">U7230_00090</name>
</gene>
<dbReference type="PANTHER" id="PTHR31528:SF3">
    <property type="entry name" value="THIAMINE BIOSYNTHESIS PROTEIN HI_0357-RELATED"/>
    <property type="match status" value="1"/>
</dbReference>
<dbReference type="Proteomes" id="UP001332192">
    <property type="component" value="Chromosome"/>
</dbReference>
<keyword evidence="3" id="KW-1185">Reference proteome</keyword>
<dbReference type="SUPFAM" id="SSF53850">
    <property type="entry name" value="Periplasmic binding protein-like II"/>
    <property type="match status" value="1"/>
</dbReference>
<evidence type="ECO:0000313" key="3">
    <source>
        <dbReference type="Proteomes" id="UP001332192"/>
    </source>
</evidence>
<protein>
    <submittedName>
        <fullName evidence="2">ABC transporter substrate-binding protein</fullName>
    </submittedName>
</protein>
<evidence type="ECO:0000259" key="1">
    <source>
        <dbReference type="Pfam" id="PF09084"/>
    </source>
</evidence>
<organism evidence="2 3">
    <name type="scientific">Carboxydichorda subterranea</name>
    <dbReference type="NCBI Taxonomy" id="3109565"/>
    <lineage>
        <taxon>Bacteria</taxon>
        <taxon>Bacillati</taxon>
        <taxon>Bacillota</taxon>
        <taxon>Limnochordia</taxon>
        <taxon>Limnochordales</taxon>
        <taxon>Geochordaceae</taxon>
        <taxon>Carboxydichorda</taxon>
    </lineage>
</organism>
<evidence type="ECO:0000313" key="2">
    <source>
        <dbReference type="EMBL" id="WRP17452.1"/>
    </source>
</evidence>
<dbReference type="EMBL" id="CP141615">
    <property type="protein sequence ID" value="WRP17452.1"/>
    <property type="molecule type" value="Genomic_DNA"/>
</dbReference>
<dbReference type="InterPro" id="IPR027939">
    <property type="entry name" value="NMT1/THI5"/>
</dbReference>
<dbReference type="RefSeq" id="WP_324716722.1">
    <property type="nucleotide sequence ID" value="NZ_CP141615.1"/>
</dbReference>
<sequence length="335" mass="37206">MERRMATMAVVAIATVLGVAGLASRVTAAARPAERVTVMLEWSPNTNHTGLYVALDKGWYRDQGLDVQIVEPGEGVSVESVVGAGRADFGFSAQEFMTYARLQGVPVVSVAAVLQHNTSGFASMAGARIRRPKDFEGKRYGGFGLPIERAVLSSLMRCDGGDPEKLQLVSIGVGDLLSHLERGNVDLAWIFYGWQGIEAKLRGLDIDVVMMDRYAGCVPDYYTPVIITSESLIRQRPELVRRFVEATARGYAWSIEHPDEAAGILVRRVPELDPRLVRESQRWLSPRYRAEAPRWGEQKLEVWQRLADWLLEHGLVKGRLDAASAFTNRFLPAPR</sequence>
<reference evidence="2 3" key="1">
    <citation type="journal article" date="2024" name="Front. Microbiol.">
        <title>Novel thermophilic genera Geochorda gen. nov. and Carboxydochorda gen. nov. from the deep terrestrial subsurface reveal the ecophysiological diversity in the class Limnochordia.</title>
        <authorList>
            <person name="Karnachuk O.V."/>
            <person name="Lukina A.P."/>
            <person name="Avakyan M.R."/>
            <person name="Kadnikov V.V."/>
            <person name="Begmatov S."/>
            <person name="Beletsky A.V."/>
            <person name="Vlasova K.G."/>
            <person name="Novikov A.A."/>
            <person name="Shcherbakova V.A."/>
            <person name="Mardanov A.V."/>
            <person name="Ravin N.V."/>
        </authorList>
    </citation>
    <scope>NUCLEOTIDE SEQUENCE [LARGE SCALE GENOMIC DNA]</scope>
    <source>
        <strain evidence="2 3">L945</strain>
    </source>
</reference>
<dbReference type="InterPro" id="IPR015168">
    <property type="entry name" value="SsuA/THI5"/>
</dbReference>
<dbReference type="Gene3D" id="3.40.190.10">
    <property type="entry name" value="Periplasmic binding protein-like II"/>
    <property type="match status" value="2"/>
</dbReference>